<dbReference type="Proteomes" id="UP000809789">
    <property type="component" value="Unassembled WGS sequence"/>
</dbReference>
<feature type="binding site" description="axial binding residue" evidence="5">
    <location>
        <position position="445"/>
    </location>
    <ligand>
        <name>heme</name>
        <dbReference type="ChEBI" id="CHEBI:30413"/>
    </ligand>
    <ligandPart>
        <name>Fe</name>
        <dbReference type="ChEBI" id="CHEBI:18248"/>
    </ligandPart>
</feature>
<dbReference type="GO" id="GO:0005506">
    <property type="term" value="F:iron ion binding"/>
    <property type="evidence" value="ECO:0007669"/>
    <property type="project" value="InterPro"/>
</dbReference>
<dbReference type="PROSITE" id="PS00086">
    <property type="entry name" value="CYTOCHROME_P450"/>
    <property type="match status" value="1"/>
</dbReference>
<keyword evidence="2 5" id="KW-0479">Metal-binding</keyword>
<dbReference type="InterPro" id="IPR002401">
    <property type="entry name" value="Cyt_P450_E_grp-I"/>
</dbReference>
<dbReference type="GO" id="GO:0004497">
    <property type="term" value="F:monooxygenase activity"/>
    <property type="evidence" value="ECO:0007669"/>
    <property type="project" value="UniProtKB-KW"/>
</dbReference>
<comment type="caution">
    <text evidence="8">The sequence shown here is derived from an EMBL/GenBank/DDBJ whole genome shotgun (WGS) entry which is preliminary data.</text>
</comment>
<dbReference type="PRINTS" id="PR00463">
    <property type="entry name" value="EP450I"/>
</dbReference>
<protein>
    <recommendedName>
        <fullName evidence="10">O-methylsterigmatocystin oxidoreductase</fullName>
    </recommendedName>
</protein>
<dbReference type="PANTHER" id="PTHR46300:SF11">
    <property type="entry name" value="OXIDOREDUCTASE, PUTATIVE-RELATED"/>
    <property type="match status" value="1"/>
</dbReference>
<proteinExistence type="inferred from homology"/>
<organism evidence="8 9">
    <name type="scientific">Elsinoe batatas</name>
    <dbReference type="NCBI Taxonomy" id="2601811"/>
    <lineage>
        <taxon>Eukaryota</taxon>
        <taxon>Fungi</taxon>
        <taxon>Dikarya</taxon>
        <taxon>Ascomycota</taxon>
        <taxon>Pezizomycotina</taxon>
        <taxon>Dothideomycetes</taxon>
        <taxon>Dothideomycetidae</taxon>
        <taxon>Myriangiales</taxon>
        <taxon>Elsinoaceae</taxon>
        <taxon>Elsinoe</taxon>
    </lineage>
</organism>
<keyword evidence="7" id="KW-0812">Transmembrane</keyword>
<dbReference type="PRINTS" id="PR00385">
    <property type="entry name" value="P450"/>
</dbReference>
<evidence type="ECO:0000256" key="1">
    <source>
        <dbReference type="ARBA" id="ARBA00010617"/>
    </source>
</evidence>
<gene>
    <name evidence="8" type="ORF">KVT40_000784</name>
</gene>
<dbReference type="AlphaFoldDB" id="A0A8K0LAQ4"/>
<dbReference type="PANTHER" id="PTHR46300">
    <property type="entry name" value="P450, PUTATIVE (EUROFUNG)-RELATED-RELATED"/>
    <property type="match status" value="1"/>
</dbReference>
<dbReference type="InterPro" id="IPR001128">
    <property type="entry name" value="Cyt_P450"/>
</dbReference>
<dbReference type="SUPFAM" id="SSF48264">
    <property type="entry name" value="Cytochrome P450"/>
    <property type="match status" value="1"/>
</dbReference>
<dbReference type="OrthoDB" id="1103324at2759"/>
<dbReference type="GO" id="GO:0020037">
    <property type="term" value="F:heme binding"/>
    <property type="evidence" value="ECO:0007669"/>
    <property type="project" value="InterPro"/>
</dbReference>
<comment type="cofactor">
    <cofactor evidence="5">
        <name>heme</name>
        <dbReference type="ChEBI" id="CHEBI:30413"/>
    </cofactor>
</comment>
<evidence type="ECO:0000256" key="7">
    <source>
        <dbReference type="SAM" id="Phobius"/>
    </source>
</evidence>
<dbReference type="GO" id="GO:0016705">
    <property type="term" value="F:oxidoreductase activity, acting on paired donors, with incorporation or reduction of molecular oxygen"/>
    <property type="evidence" value="ECO:0007669"/>
    <property type="project" value="InterPro"/>
</dbReference>
<evidence type="ECO:0000256" key="2">
    <source>
        <dbReference type="ARBA" id="ARBA00022723"/>
    </source>
</evidence>
<evidence type="ECO:0000313" key="9">
    <source>
        <dbReference type="Proteomes" id="UP000809789"/>
    </source>
</evidence>
<sequence length="541" mass="61302">MAPYVILLLLPIGVAILYIQSYLARKPPKGLKAIPGPPGIPILGHITKLSAQPQREWQKWAREYGEIFQVKLGWENWVMVNSPEAVKEILDKQSAVTSSRPPMPGLSDVISGGKRFLLMGYTPEWRKLRAIVHKLLTPNMSETFKPSQEFEAKQLIYDILTDNADQTKAYVHVRRYTTSVVMTSTYGRRVPQWECEEVREIYGLMEEFSESGTPGAMLVDLLPPLARLPRFMQNWRPKAEKFYRRQEAIWMKFWNDLNVKIQLGKAPDCFVRQFVEVEQKKANIDEVQAAFLAGTMIEAGSETTSSALNSCIKYLAANPHIQDIANEELSRVVGDSRSPQYSDEEQLPYIRATVKETLRIRPVTNIGSPHYTTAPVTYKGYYIPANTVVSLSQYAIHFDPAKWSNPEAFDPARYLAYPHKSGVYTAAADANTRDHFDFGAGRRICPGMHLAENSLFITIAKLIWAFEILPPLGANGKAELVDVSDDAYEPGANTLPKPYKMRFVPRSKERETVLRQEWAVAQKEGFWLGDRKVEVQGMVVD</sequence>
<keyword evidence="7" id="KW-0472">Membrane</keyword>
<dbReference type="InterPro" id="IPR036396">
    <property type="entry name" value="Cyt_P450_sf"/>
</dbReference>
<keyword evidence="9" id="KW-1185">Reference proteome</keyword>
<dbReference type="EMBL" id="JAESVG020000001">
    <property type="protein sequence ID" value="KAG8631644.1"/>
    <property type="molecule type" value="Genomic_DNA"/>
</dbReference>
<comment type="similarity">
    <text evidence="1 6">Belongs to the cytochrome P450 family.</text>
</comment>
<name>A0A8K0LAQ4_9PEZI</name>
<keyword evidence="3 6" id="KW-0560">Oxidoreductase</keyword>
<accession>A0A8K0LAQ4</accession>
<keyword evidence="7" id="KW-1133">Transmembrane helix</keyword>
<reference evidence="8" key="1">
    <citation type="submission" date="2021-07" db="EMBL/GenBank/DDBJ databases">
        <title>Elsinoe batatas strain:CRI-CJ2 Genome sequencing and assembly.</title>
        <authorList>
            <person name="Huang L."/>
        </authorList>
    </citation>
    <scope>NUCLEOTIDE SEQUENCE</scope>
    <source>
        <strain evidence="8">CRI-CJ2</strain>
    </source>
</reference>
<keyword evidence="4 5" id="KW-0408">Iron</keyword>
<dbReference type="InterPro" id="IPR050364">
    <property type="entry name" value="Cytochrome_P450_fung"/>
</dbReference>
<evidence type="ECO:0000256" key="5">
    <source>
        <dbReference type="PIRSR" id="PIRSR602401-1"/>
    </source>
</evidence>
<feature type="transmembrane region" description="Helical" evidence="7">
    <location>
        <begin position="6"/>
        <end position="24"/>
    </location>
</feature>
<dbReference type="CDD" id="cd11065">
    <property type="entry name" value="CYP64-like"/>
    <property type="match status" value="1"/>
</dbReference>
<evidence type="ECO:0008006" key="10">
    <source>
        <dbReference type="Google" id="ProtNLM"/>
    </source>
</evidence>
<evidence type="ECO:0000256" key="4">
    <source>
        <dbReference type="ARBA" id="ARBA00023004"/>
    </source>
</evidence>
<evidence type="ECO:0000256" key="6">
    <source>
        <dbReference type="RuleBase" id="RU000461"/>
    </source>
</evidence>
<evidence type="ECO:0000313" key="8">
    <source>
        <dbReference type="EMBL" id="KAG8631644.1"/>
    </source>
</evidence>
<keyword evidence="6" id="KW-0503">Monooxygenase</keyword>
<dbReference type="Pfam" id="PF00067">
    <property type="entry name" value="p450"/>
    <property type="match status" value="1"/>
</dbReference>
<dbReference type="Gene3D" id="1.10.630.10">
    <property type="entry name" value="Cytochrome P450"/>
    <property type="match status" value="1"/>
</dbReference>
<dbReference type="InterPro" id="IPR017972">
    <property type="entry name" value="Cyt_P450_CS"/>
</dbReference>
<keyword evidence="5 6" id="KW-0349">Heme</keyword>
<evidence type="ECO:0000256" key="3">
    <source>
        <dbReference type="ARBA" id="ARBA00023002"/>
    </source>
</evidence>